<comment type="caution">
    <text evidence="1">The sequence shown here is derived from an EMBL/GenBank/DDBJ whole genome shotgun (WGS) entry which is preliminary data.</text>
</comment>
<feature type="non-terminal residue" evidence="1">
    <location>
        <position position="58"/>
    </location>
</feature>
<gene>
    <name evidence="1" type="ORF">S01H1_73864</name>
</gene>
<sequence length="58" mass="6929">MYFTTKYYSKDVTEVALKLKQFERKDFENIFVVQNDPKSPISEAFRTLRTNIKFSSLD</sequence>
<dbReference type="InterPro" id="IPR027417">
    <property type="entry name" value="P-loop_NTPase"/>
</dbReference>
<name>X0WMR9_9ZZZZ</name>
<proteinExistence type="predicted"/>
<reference evidence="1" key="1">
    <citation type="journal article" date="2014" name="Front. Microbiol.">
        <title>High frequency of phylogenetically diverse reductive dehalogenase-homologous genes in deep subseafloor sedimentary metagenomes.</title>
        <authorList>
            <person name="Kawai M."/>
            <person name="Futagami T."/>
            <person name="Toyoda A."/>
            <person name="Takaki Y."/>
            <person name="Nishi S."/>
            <person name="Hori S."/>
            <person name="Arai W."/>
            <person name="Tsubouchi T."/>
            <person name="Morono Y."/>
            <person name="Uchiyama I."/>
            <person name="Ito T."/>
            <person name="Fujiyama A."/>
            <person name="Inagaki F."/>
            <person name="Takami H."/>
        </authorList>
    </citation>
    <scope>NUCLEOTIDE SEQUENCE</scope>
    <source>
        <strain evidence="1">Expedition CK06-06</strain>
    </source>
</reference>
<dbReference type="AlphaFoldDB" id="X0WMR9"/>
<dbReference type="EMBL" id="BARS01049377">
    <property type="protein sequence ID" value="GAG32284.1"/>
    <property type="molecule type" value="Genomic_DNA"/>
</dbReference>
<protein>
    <submittedName>
        <fullName evidence="1">Uncharacterized protein</fullName>
    </submittedName>
</protein>
<dbReference type="Gene3D" id="3.40.50.300">
    <property type="entry name" value="P-loop containing nucleotide triphosphate hydrolases"/>
    <property type="match status" value="1"/>
</dbReference>
<accession>X0WMR9</accession>
<evidence type="ECO:0000313" key="1">
    <source>
        <dbReference type="EMBL" id="GAG32284.1"/>
    </source>
</evidence>
<organism evidence="1">
    <name type="scientific">marine sediment metagenome</name>
    <dbReference type="NCBI Taxonomy" id="412755"/>
    <lineage>
        <taxon>unclassified sequences</taxon>
        <taxon>metagenomes</taxon>
        <taxon>ecological metagenomes</taxon>
    </lineage>
</organism>